<dbReference type="Pfam" id="PF21758">
    <property type="entry name" value="PAC_bac"/>
    <property type="match status" value="1"/>
</dbReference>
<reference evidence="2 3" key="1">
    <citation type="submission" date="2010-12" db="EMBL/GenBank/DDBJ databases">
        <title>The Genome Sequence of Coprobacillus sp. strain 29_1.</title>
        <authorList>
            <consortium name="The Broad Institute Genome Sequencing Platform"/>
            <person name="Earl A."/>
            <person name="Ward D."/>
            <person name="Feldgarden M."/>
            <person name="Gevers D."/>
            <person name="Daigneault M."/>
            <person name="Sibley C.D."/>
            <person name="White A."/>
            <person name="Strauss J."/>
            <person name="Allen-Vercoe E."/>
            <person name="Young S.K."/>
            <person name="Zeng Q."/>
            <person name="Gargeya S."/>
            <person name="Fitzgerald M."/>
            <person name="Haas B."/>
            <person name="Abouelleil A."/>
            <person name="Alvarado L."/>
            <person name="Arachchi H.M."/>
            <person name="Berlin A."/>
            <person name="Brown A."/>
            <person name="Chapman S.B."/>
            <person name="Chen Z."/>
            <person name="Dunbar C."/>
            <person name="Freedman E."/>
            <person name="Gearin G."/>
            <person name="Gellesch M."/>
            <person name="Goldberg J."/>
            <person name="Griggs A."/>
            <person name="Gujja S."/>
            <person name="Heilman E."/>
            <person name="Heiman D."/>
            <person name="Howarth C."/>
            <person name="Larson L."/>
            <person name="Lui A."/>
            <person name="MacDonald P.J.P."/>
            <person name="Mehta T."/>
            <person name="Montmayeur A."/>
            <person name="Murphy C."/>
            <person name="Neiman D."/>
            <person name="Pearson M."/>
            <person name="Priest M."/>
            <person name="Roberts A."/>
            <person name="Saif S."/>
            <person name="Shea T."/>
            <person name="Shenoy N."/>
            <person name="Sisk P."/>
            <person name="Stolte C."/>
            <person name="Sykes S."/>
            <person name="White J."/>
            <person name="Yandava C."/>
            <person name="Nusbaum C."/>
            <person name="Birren B."/>
        </authorList>
    </citation>
    <scope>NUCLEOTIDE SEQUENCE [LARGE SCALE GENOMIC DNA]</scope>
    <source>
        <strain evidence="2 3">29_1</strain>
    </source>
</reference>
<protein>
    <recommendedName>
        <fullName evidence="1">Prenylated flavin chaperone LpdD-like domain-containing protein</fullName>
    </recommendedName>
</protein>
<organism evidence="2 3">
    <name type="scientific">Coprobacillus cateniformis</name>
    <dbReference type="NCBI Taxonomy" id="100884"/>
    <lineage>
        <taxon>Bacteria</taxon>
        <taxon>Bacillati</taxon>
        <taxon>Bacillota</taxon>
        <taxon>Erysipelotrichia</taxon>
        <taxon>Erysipelotrichales</taxon>
        <taxon>Coprobacillaceae</taxon>
        <taxon>Coprobacillus</taxon>
    </lineage>
</organism>
<dbReference type="HOGENOM" id="CLU_139132_1_1_9"/>
<dbReference type="eggNOG" id="ENOG50338HE">
    <property type="taxonomic scope" value="Bacteria"/>
</dbReference>
<evidence type="ECO:0000313" key="3">
    <source>
        <dbReference type="Proteomes" id="UP000003157"/>
    </source>
</evidence>
<comment type="caution">
    <text evidence="2">The sequence shown here is derived from an EMBL/GenBank/DDBJ whole genome shotgun (WGS) entry which is preliminary data.</text>
</comment>
<dbReference type="AlphaFoldDB" id="E7G709"/>
<evidence type="ECO:0000259" key="1">
    <source>
        <dbReference type="Pfam" id="PF21758"/>
    </source>
</evidence>
<feature type="domain" description="Prenylated flavin chaperone LpdD-like" evidence="1">
    <location>
        <begin position="5"/>
        <end position="103"/>
    </location>
</feature>
<dbReference type="STRING" id="100884.GCA_000269565_01165"/>
<evidence type="ECO:0000313" key="2">
    <source>
        <dbReference type="EMBL" id="EFW06315.1"/>
    </source>
</evidence>
<proteinExistence type="predicted"/>
<keyword evidence="3" id="KW-1185">Reference proteome</keyword>
<dbReference type="Proteomes" id="UP000003157">
    <property type="component" value="Unassembled WGS sequence"/>
</dbReference>
<sequence>MRGICMKRTIEWMGKDLVIHVYNENGHIGSVVTGEPYIKENETHVTFNTWNQLGHKDDIVATMYVKAAVMKYHCVVSCICGIHLDHITPLEMQAIFNWVKEDIKTL</sequence>
<dbReference type="EMBL" id="ADKX01000007">
    <property type="protein sequence ID" value="EFW06315.1"/>
    <property type="molecule type" value="Genomic_DNA"/>
</dbReference>
<accession>E7G709</accession>
<gene>
    <name evidence="2" type="ORF">HMPREF9488_00547</name>
</gene>
<dbReference type="InterPro" id="IPR048844">
    <property type="entry name" value="LpdD_chaperone-like"/>
</dbReference>
<name>E7G709_9FIRM</name>